<feature type="domain" description="NAD-dependent epimerase/dehydratase" evidence="3">
    <location>
        <begin position="8"/>
        <end position="251"/>
    </location>
</feature>
<evidence type="ECO:0000313" key="5">
    <source>
        <dbReference type="Proteomes" id="UP000500767"/>
    </source>
</evidence>
<dbReference type="Proteomes" id="UP000500767">
    <property type="component" value="Chromosome"/>
</dbReference>
<dbReference type="AlphaFoldDB" id="A0A6M8H5U6"/>
<evidence type="ECO:0000259" key="3">
    <source>
        <dbReference type="Pfam" id="PF01370"/>
    </source>
</evidence>
<keyword evidence="5" id="KW-1185">Reference proteome</keyword>
<organism evidence="4 5">
    <name type="scientific">Lichenicola cladoniae</name>
    <dbReference type="NCBI Taxonomy" id="1484109"/>
    <lineage>
        <taxon>Bacteria</taxon>
        <taxon>Pseudomonadati</taxon>
        <taxon>Pseudomonadota</taxon>
        <taxon>Alphaproteobacteria</taxon>
        <taxon>Acetobacterales</taxon>
        <taxon>Acetobacteraceae</taxon>
        <taxon>Lichenicola</taxon>
    </lineage>
</organism>
<gene>
    <name evidence="4" type="ORF">HN018_01185</name>
</gene>
<dbReference type="SUPFAM" id="SSF51735">
    <property type="entry name" value="NAD(P)-binding Rossmann-fold domains"/>
    <property type="match status" value="1"/>
</dbReference>
<evidence type="ECO:0000256" key="2">
    <source>
        <dbReference type="ARBA" id="ARBA00007637"/>
    </source>
</evidence>
<dbReference type="InterPro" id="IPR001509">
    <property type="entry name" value="Epimerase_deHydtase"/>
</dbReference>
<protein>
    <submittedName>
        <fullName evidence="4">NAD(P)-dependent oxidoreductase</fullName>
    </submittedName>
</protein>
<dbReference type="RefSeq" id="WP_171832814.1">
    <property type="nucleotide sequence ID" value="NZ_CP053708.1"/>
</dbReference>
<dbReference type="InterPro" id="IPR036291">
    <property type="entry name" value="NAD(P)-bd_dom_sf"/>
</dbReference>
<sequence>MTIAADPVLVTGATGFVGMNVLELLLAAGRHVVGYSSTEMPAPWLAHLRTLPGSLLHEVGDIRDAERLTMIMRQHGVRSVLHLAAMTTGAGQEAARAADTVGINISGLVNVLGAAHVVGATRFVFAGSVAVFGSSVPDGTLLDEDSLRSPSTLYAITKMSGEQLTARLGDAFGLDWRIGRLGRVFGPYEYSSGVRDTLSQVYSVTAIARRYGHASLPRPCSKNWHYSRDAAGALVALLDHHAPPHRVYNLGTSQVWSLADWCERLRVRYPGFTYAVEAEQSSAGERIDLWGDNDGGLLSWQRGRNDLDAGPGYTLDRAFDEYDSFIRESAMSGFAA</sequence>
<evidence type="ECO:0000313" key="4">
    <source>
        <dbReference type="EMBL" id="QKE88851.1"/>
    </source>
</evidence>
<dbReference type="PANTHER" id="PTHR43000">
    <property type="entry name" value="DTDP-D-GLUCOSE 4,6-DEHYDRATASE-RELATED"/>
    <property type="match status" value="1"/>
</dbReference>
<dbReference type="Gene3D" id="3.40.50.720">
    <property type="entry name" value="NAD(P)-binding Rossmann-like Domain"/>
    <property type="match status" value="1"/>
</dbReference>
<name>A0A6M8H5U6_9PROT</name>
<evidence type="ECO:0000256" key="1">
    <source>
        <dbReference type="ARBA" id="ARBA00005125"/>
    </source>
</evidence>
<proteinExistence type="inferred from homology"/>
<comment type="pathway">
    <text evidence="1">Bacterial outer membrane biogenesis; LPS O-antigen biosynthesis.</text>
</comment>
<dbReference type="EMBL" id="CP053708">
    <property type="protein sequence ID" value="QKE88851.1"/>
    <property type="molecule type" value="Genomic_DNA"/>
</dbReference>
<reference evidence="4 5" key="1">
    <citation type="journal article" date="2014" name="World J. Microbiol. Biotechnol.">
        <title>Biodiversity and physiological characteristics of Antarctic and Arctic lichens-associated bacteria.</title>
        <authorList>
            <person name="Lee Y.M."/>
            <person name="Kim E.H."/>
            <person name="Lee H.K."/>
            <person name="Hong S.G."/>
        </authorList>
    </citation>
    <scope>NUCLEOTIDE SEQUENCE [LARGE SCALE GENOMIC DNA]</scope>
    <source>
        <strain evidence="4 5">PAMC 26569</strain>
    </source>
</reference>
<dbReference type="KEGG" id="lck:HN018_01185"/>
<dbReference type="CDD" id="cd08946">
    <property type="entry name" value="SDR_e"/>
    <property type="match status" value="1"/>
</dbReference>
<dbReference type="Pfam" id="PF01370">
    <property type="entry name" value="Epimerase"/>
    <property type="match status" value="1"/>
</dbReference>
<accession>A0A6M8H5U6</accession>
<comment type="similarity">
    <text evidence="2">Belongs to the NAD(P)-dependent epimerase/dehydratase family.</text>
</comment>